<dbReference type="PANTHER" id="PTHR10815:SF13">
    <property type="entry name" value="METHYLATED-DNA--PROTEIN-CYSTEINE METHYLTRANSFERASE"/>
    <property type="match status" value="1"/>
</dbReference>
<evidence type="ECO:0000256" key="2">
    <source>
        <dbReference type="ARBA" id="ARBA00022603"/>
    </source>
</evidence>
<dbReference type="Gene3D" id="1.10.10.10">
    <property type="entry name" value="Winged helix-like DNA-binding domain superfamily/Winged helix DNA-binding domain"/>
    <property type="match status" value="1"/>
</dbReference>
<evidence type="ECO:0000313" key="9">
    <source>
        <dbReference type="Proteomes" id="UP000236840"/>
    </source>
</evidence>
<comment type="catalytic activity">
    <reaction evidence="1">
        <text>a 4-O-methyl-thymidine in DNA + L-cysteinyl-[protein] = a thymidine in DNA + S-methyl-L-cysteinyl-[protein]</text>
        <dbReference type="Rhea" id="RHEA:53428"/>
        <dbReference type="Rhea" id="RHEA-COMP:10131"/>
        <dbReference type="Rhea" id="RHEA-COMP:10132"/>
        <dbReference type="Rhea" id="RHEA-COMP:13555"/>
        <dbReference type="Rhea" id="RHEA-COMP:13556"/>
        <dbReference type="ChEBI" id="CHEBI:29950"/>
        <dbReference type="ChEBI" id="CHEBI:82612"/>
        <dbReference type="ChEBI" id="CHEBI:137386"/>
        <dbReference type="ChEBI" id="CHEBI:137387"/>
        <dbReference type="EC" id="2.1.1.63"/>
    </reaction>
</comment>
<keyword evidence="2" id="KW-0489">Methyltransferase</keyword>
<dbReference type="CDD" id="cd06445">
    <property type="entry name" value="ATase"/>
    <property type="match status" value="1"/>
</dbReference>
<evidence type="ECO:0000259" key="7">
    <source>
        <dbReference type="Pfam" id="PF01035"/>
    </source>
</evidence>
<name>A0A2H9N3C1_9BACT</name>
<dbReference type="PANTHER" id="PTHR10815">
    <property type="entry name" value="METHYLATED-DNA--PROTEIN-CYSTEINE METHYLTRANSFERASE"/>
    <property type="match status" value="1"/>
</dbReference>
<dbReference type="InterPro" id="IPR036388">
    <property type="entry name" value="WH-like_DNA-bd_sf"/>
</dbReference>
<proteinExistence type="predicted"/>
<gene>
    <name evidence="8" type="ORF">COZ90_00155</name>
</gene>
<dbReference type="PROSITE" id="PS00374">
    <property type="entry name" value="MGMT"/>
    <property type="match status" value="1"/>
</dbReference>
<organism evidence="8 9">
    <name type="scientific">Candidatus Nealsonbacteria bacterium CG_4_8_14_3_um_filter_37_36</name>
    <dbReference type="NCBI Taxonomy" id="1974688"/>
    <lineage>
        <taxon>Bacteria</taxon>
        <taxon>Candidatus Nealsoniibacteriota</taxon>
    </lineage>
</organism>
<keyword evidence="3" id="KW-0808">Transferase</keyword>
<dbReference type="Proteomes" id="UP000236840">
    <property type="component" value="Unassembled WGS sequence"/>
</dbReference>
<keyword evidence="5" id="KW-0234">DNA repair</keyword>
<reference evidence="9" key="1">
    <citation type="submission" date="2017-09" db="EMBL/GenBank/DDBJ databases">
        <title>Depth-based differentiation of microbial function through sediment-hosted aquifers and enrichment of novel symbionts in the deep terrestrial subsurface.</title>
        <authorList>
            <person name="Probst A.J."/>
            <person name="Ladd B."/>
            <person name="Jarett J.K."/>
            <person name="Geller-Mcgrath D.E."/>
            <person name="Sieber C.M.K."/>
            <person name="Emerson J.B."/>
            <person name="Anantharaman K."/>
            <person name="Thomas B.C."/>
            <person name="Malmstrom R."/>
            <person name="Stieglmeier M."/>
            <person name="Klingl A."/>
            <person name="Woyke T."/>
            <person name="Ryan C.M."/>
            <person name="Banfield J.F."/>
        </authorList>
    </citation>
    <scope>NUCLEOTIDE SEQUENCE [LARGE SCALE GENOMIC DNA]</scope>
</reference>
<comment type="catalytic activity">
    <reaction evidence="6">
        <text>a 6-O-methyl-2'-deoxyguanosine in DNA + L-cysteinyl-[protein] = S-methyl-L-cysteinyl-[protein] + a 2'-deoxyguanosine in DNA</text>
        <dbReference type="Rhea" id="RHEA:24000"/>
        <dbReference type="Rhea" id="RHEA-COMP:10131"/>
        <dbReference type="Rhea" id="RHEA-COMP:10132"/>
        <dbReference type="Rhea" id="RHEA-COMP:11367"/>
        <dbReference type="Rhea" id="RHEA-COMP:11368"/>
        <dbReference type="ChEBI" id="CHEBI:29950"/>
        <dbReference type="ChEBI" id="CHEBI:82612"/>
        <dbReference type="ChEBI" id="CHEBI:85445"/>
        <dbReference type="ChEBI" id="CHEBI:85448"/>
        <dbReference type="EC" id="2.1.1.63"/>
    </reaction>
</comment>
<dbReference type="NCBIfam" id="TIGR00589">
    <property type="entry name" value="ogt"/>
    <property type="match status" value="1"/>
</dbReference>
<dbReference type="GO" id="GO:0032259">
    <property type="term" value="P:methylation"/>
    <property type="evidence" value="ECO:0007669"/>
    <property type="project" value="UniProtKB-KW"/>
</dbReference>
<dbReference type="AlphaFoldDB" id="A0A2H9N3C1"/>
<dbReference type="GO" id="GO:0006281">
    <property type="term" value="P:DNA repair"/>
    <property type="evidence" value="ECO:0007669"/>
    <property type="project" value="UniProtKB-KW"/>
</dbReference>
<dbReference type="Pfam" id="PF01035">
    <property type="entry name" value="DNA_binding_1"/>
    <property type="match status" value="1"/>
</dbReference>
<evidence type="ECO:0000256" key="4">
    <source>
        <dbReference type="ARBA" id="ARBA00022763"/>
    </source>
</evidence>
<protein>
    <recommendedName>
        <fullName evidence="7">Methylated-DNA-[protein]-cysteine S-methyltransferase DNA binding domain-containing protein</fullName>
    </recommendedName>
</protein>
<evidence type="ECO:0000256" key="3">
    <source>
        <dbReference type="ARBA" id="ARBA00022679"/>
    </source>
</evidence>
<evidence type="ECO:0000313" key="8">
    <source>
        <dbReference type="EMBL" id="PIW91628.1"/>
    </source>
</evidence>
<dbReference type="SUPFAM" id="SSF46767">
    <property type="entry name" value="Methylated DNA-protein cysteine methyltransferase, C-terminal domain"/>
    <property type="match status" value="1"/>
</dbReference>
<dbReference type="InterPro" id="IPR036217">
    <property type="entry name" value="MethylDNA_cys_MeTrfase_DNAb"/>
</dbReference>
<dbReference type="EMBL" id="PFHJ01000004">
    <property type="protein sequence ID" value="PIW91628.1"/>
    <property type="molecule type" value="Genomic_DNA"/>
</dbReference>
<dbReference type="GO" id="GO:0003908">
    <property type="term" value="F:methylated-DNA-[protein]-cysteine S-methyltransferase activity"/>
    <property type="evidence" value="ECO:0007669"/>
    <property type="project" value="UniProtKB-EC"/>
</dbReference>
<sequence>MTPFQKKIYKIVKRIPRGGVLTYKTIAKLAGSPRAWRAVGNVLNKNRDPKIPCHRVVKSNGRIGGYKGGTKKKIYLLKKEGIIIKHGEVASRFRK</sequence>
<keyword evidence="4" id="KW-0227">DNA damage</keyword>
<accession>A0A2H9N3C1</accession>
<dbReference type="InterPro" id="IPR001497">
    <property type="entry name" value="MethylDNA_cys_MeTrfase_AS"/>
</dbReference>
<evidence type="ECO:0000256" key="1">
    <source>
        <dbReference type="ARBA" id="ARBA00001286"/>
    </source>
</evidence>
<evidence type="ECO:0000256" key="6">
    <source>
        <dbReference type="ARBA" id="ARBA00049348"/>
    </source>
</evidence>
<dbReference type="InterPro" id="IPR014048">
    <property type="entry name" value="MethylDNA_cys_MeTrfase_DNA-bd"/>
</dbReference>
<feature type="domain" description="Methylated-DNA-[protein]-cysteine S-methyltransferase DNA binding" evidence="7">
    <location>
        <begin position="3"/>
        <end position="82"/>
    </location>
</feature>
<comment type="caution">
    <text evidence="8">The sequence shown here is derived from an EMBL/GenBank/DDBJ whole genome shotgun (WGS) entry which is preliminary data.</text>
</comment>
<evidence type="ECO:0000256" key="5">
    <source>
        <dbReference type="ARBA" id="ARBA00023204"/>
    </source>
</evidence>